<keyword evidence="5" id="KW-0732">Signal</keyword>
<feature type="chain" id="PRO_5047313069" evidence="5">
    <location>
        <begin position="19"/>
        <end position="457"/>
    </location>
</feature>
<dbReference type="InterPro" id="IPR024607">
    <property type="entry name" value="Sulfatase_CS"/>
</dbReference>
<dbReference type="InterPro" id="IPR050738">
    <property type="entry name" value="Sulfatase"/>
</dbReference>
<feature type="domain" description="Sulfatase N-terminal" evidence="6">
    <location>
        <begin position="23"/>
        <end position="354"/>
    </location>
</feature>
<keyword evidence="4" id="KW-0106">Calcium</keyword>
<evidence type="ECO:0000259" key="6">
    <source>
        <dbReference type="Pfam" id="PF00884"/>
    </source>
</evidence>
<keyword evidence="2" id="KW-0479">Metal-binding</keyword>
<evidence type="ECO:0000256" key="2">
    <source>
        <dbReference type="ARBA" id="ARBA00022723"/>
    </source>
</evidence>
<evidence type="ECO:0000256" key="3">
    <source>
        <dbReference type="ARBA" id="ARBA00022801"/>
    </source>
</evidence>
<dbReference type="Pfam" id="PF00884">
    <property type="entry name" value="Sulfatase"/>
    <property type="match status" value="1"/>
</dbReference>
<dbReference type="InterPro" id="IPR000917">
    <property type="entry name" value="Sulfatase_N"/>
</dbReference>
<gene>
    <name evidence="7" type="ORF">PQO03_01725</name>
</gene>
<keyword evidence="8" id="KW-1185">Reference proteome</keyword>
<evidence type="ECO:0000256" key="1">
    <source>
        <dbReference type="ARBA" id="ARBA00008779"/>
    </source>
</evidence>
<sequence length="457" mass="51468">MKYMSILALLIFALLANAQKDKPNVIVIFADDMGYGDMSCNGNPSIKTPHLDRMAYEGQKWTNFYVAAPVCTPSRAALMTGRLPIRNGMSSNKRRVLFPDSTGGLLQVEYTLAEMFKSAGYATGMVGKWHLGHKAEFLPINHGFDSWYGIPYSNDMDGDSQVINALKKGEKLPWHKGPHWENPKSEYWNVPLMQGDKIIKRSPNQELLTKNYTEKAIDFIKANKAKPFFLYLAHSMPHVPLFRSDDFKNVSTMGLYGDVIEELDWSVGEIIKSVKAEGLAEKTIILFTSDNGPWLSFRTQGGIAGPLRDGKGSTWEGGMREPTVFWGPAYIKPGIIHDIGCTTDMMATFAKLSGAKLPEVKLDSYDLSEVLLNQEKGPRQEMFYYNGEKLQALRLGNFKVRFGNDQQRPTELYNLALDPGENYNVIKDHAELVKEMQTLRQAHVDGIIKVENQLIRK</sequence>
<dbReference type="InterPro" id="IPR017850">
    <property type="entry name" value="Alkaline_phosphatase_core_sf"/>
</dbReference>
<evidence type="ECO:0000256" key="4">
    <source>
        <dbReference type="ARBA" id="ARBA00022837"/>
    </source>
</evidence>
<organism evidence="7 8">
    <name type="scientific">Lentisphaera profundi</name>
    <dbReference type="NCBI Taxonomy" id="1658616"/>
    <lineage>
        <taxon>Bacteria</taxon>
        <taxon>Pseudomonadati</taxon>
        <taxon>Lentisphaerota</taxon>
        <taxon>Lentisphaeria</taxon>
        <taxon>Lentisphaerales</taxon>
        <taxon>Lentisphaeraceae</taxon>
        <taxon>Lentisphaera</taxon>
    </lineage>
</organism>
<feature type="signal peptide" evidence="5">
    <location>
        <begin position="1"/>
        <end position="18"/>
    </location>
</feature>
<dbReference type="RefSeq" id="WP_274150749.1">
    <property type="nucleotide sequence ID" value="NZ_CP117811.1"/>
</dbReference>
<evidence type="ECO:0000313" key="8">
    <source>
        <dbReference type="Proteomes" id="UP001214250"/>
    </source>
</evidence>
<dbReference type="PANTHER" id="PTHR42693">
    <property type="entry name" value="ARYLSULFATASE FAMILY MEMBER"/>
    <property type="match status" value="1"/>
</dbReference>
<dbReference type="EMBL" id="CP117811">
    <property type="protein sequence ID" value="WDE96684.1"/>
    <property type="molecule type" value="Genomic_DNA"/>
</dbReference>
<dbReference type="PROSITE" id="PS00149">
    <property type="entry name" value="SULFATASE_2"/>
    <property type="match status" value="1"/>
</dbReference>
<dbReference type="CDD" id="cd16026">
    <property type="entry name" value="GALNS_like"/>
    <property type="match status" value="1"/>
</dbReference>
<name>A0ABY7VVB8_9BACT</name>
<dbReference type="Pfam" id="PF14707">
    <property type="entry name" value="Sulfatase_C"/>
    <property type="match status" value="1"/>
</dbReference>
<dbReference type="SUPFAM" id="SSF53649">
    <property type="entry name" value="Alkaline phosphatase-like"/>
    <property type="match status" value="1"/>
</dbReference>
<evidence type="ECO:0000313" key="7">
    <source>
        <dbReference type="EMBL" id="WDE96684.1"/>
    </source>
</evidence>
<reference evidence="7 8" key="1">
    <citation type="submission" date="2023-02" db="EMBL/GenBank/DDBJ databases">
        <title>Genome sequence of Lentisphaera profundi SAORIC-696.</title>
        <authorList>
            <person name="Kim e."/>
            <person name="Cho J.-C."/>
            <person name="Choi A."/>
            <person name="Kang I."/>
        </authorList>
    </citation>
    <scope>NUCLEOTIDE SEQUENCE [LARGE SCALE GENOMIC DNA]</scope>
    <source>
        <strain evidence="7 8">SAORIC-696</strain>
    </source>
</reference>
<keyword evidence="3" id="KW-0378">Hydrolase</keyword>
<dbReference type="PROSITE" id="PS00523">
    <property type="entry name" value="SULFATASE_1"/>
    <property type="match status" value="1"/>
</dbReference>
<proteinExistence type="inferred from homology"/>
<dbReference type="Gene3D" id="3.30.1120.10">
    <property type="match status" value="1"/>
</dbReference>
<evidence type="ECO:0000256" key="5">
    <source>
        <dbReference type="SAM" id="SignalP"/>
    </source>
</evidence>
<accession>A0ABY7VVB8</accession>
<dbReference type="Proteomes" id="UP001214250">
    <property type="component" value="Chromosome 1"/>
</dbReference>
<dbReference type="PANTHER" id="PTHR42693:SF53">
    <property type="entry name" value="ENDO-4-O-SULFATASE"/>
    <property type="match status" value="1"/>
</dbReference>
<dbReference type="Gene3D" id="3.40.720.10">
    <property type="entry name" value="Alkaline Phosphatase, subunit A"/>
    <property type="match status" value="1"/>
</dbReference>
<comment type="similarity">
    <text evidence="1">Belongs to the sulfatase family.</text>
</comment>
<protein>
    <submittedName>
        <fullName evidence="7">Sulfatase</fullName>
    </submittedName>
</protein>